<feature type="transmembrane region" description="Helical" evidence="6">
    <location>
        <begin position="285"/>
        <end position="309"/>
    </location>
</feature>
<dbReference type="GO" id="GO:0055085">
    <property type="term" value="P:transmembrane transport"/>
    <property type="evidence" value="ECO:0007669"/>
    <property type="project" value="UniProtKB-UniRule"/>
</dbReference>
<keyword evidence="4 6" id="KW-1133">Transmembrane helix</keyword>
<feature type="transmembrane region" description="Helical" evidence="6">
    <location>
        <begin position="21"/>
        <end position="39"/>
    </location>
</feature>
<keyword evidence="2 6" id="KW-1003">Cell membrane</keyword>
<evidence type="ECO:0000259" key="7">
    <source>
        <dbReference type="Pfam" id="PF02687"/>
    </source>
</evidence>
<feature type="transmembrane region" description="Helical" evidence="6">
    <location>
        <begin position="229"/>
        <end position="257"/>
    </location>
</feature>
<feature type="transmembrane region" description="Helical" evidence="6">
    <location>
        <begin position="100"/>
        <end position="131"/>
    </location>
</feature>
<evidence type="ECO:0000256" key="6">
    <source>
        <dbReference type="PIRNR" id="PIRNR018968"/>
    </source>
</evidence>
<evidence type="ECO:0000256" key="5">
    <source>
        <dbReference type="ARBA" id="ARBA00023136"/>
    </source>
</evidence>
<dbReference type="RefSeq" id="WP_283474880.1">
    <property type="nucleotide sequence ID" value="NZ_CP114502.1"/>
</dbReference>
<dbReference type="PIRSF" id="PIRSF018968">
    <property type="entry name" value="ABC_permease_BceB"/>
    <property type="match status" value="1"/>
</dbReference>
<proteinExistence type="inferred from homology"/>
<name>A0ABD7YWS4_9LACO</name>
<feature type="transmembrane region" description="Helical" evidence="6">
    <location>
        <begin position="198"/>
        <end position="217"/>
    </location>
</feature>
<dbReference type="Pfam" id="PF02687">
    <property type="entry name" value="FtsX"/>
    <property type="match status" value="1"/>
</dbReference>
<dbReference type="Proteomes" id="UP001224533">
    <property type="component" value="Plasmid unnamed1"/>
</dbReference>
<dbReference type="AlphaFoldDB" id="A0ABD7YWS4"/>
<dbReference type="EMBL" id="CP114510">
    <property type="protein sequence ID" value="WHS18578.1"/>
    <property type="molecule type" value="Genomic_DNA"/>
</dbReference>
<evidence type="ECO:0000256" key="3">
    <source>
        <dbReference type="ARBA" id="ARBA00022692"/>
    </source>
</evidence>
<organism evidence="8 9">
    <name type="scientific">Ligilactobacillus salivarius</name>
    <dbReference type="NCBI Taxonomy" id="1624"/>
    <lineage>
        <taxon>Bacteria</taxon>
        <taxon>Bacillati</taxon>
        <taxon>Bacillota</taxon>
        <taxon>Bacilli</taxon>
        <taxon>Lactobacillales</taxon>
        <taxon>Lactobacillaceae</taxon>
        <taxon>Ligilactobacillus</taxon>
    </lineage>
</organism>
<evidence type="ECO:0000313" key="8">
    <source>
        <dbReference type="EMBL" id="WHS18578.1"/>
    </source>
</evidence>
<geneLocation type="plasmid" evidence="8 9">
    <name>unnamed1</name>
</geneLocation>
<feature type="transmembrane region" description="Helical" evidence="6">
    <location>
        <begin position="59"/>
        <end position="79"/>
    </location>
</feature>
<dbReference type="InterPro" id="IPR003838">
    <property type="entry name" value="ABC3_permease_C"/>
</dbReference>
<gene>
    <name evidence="8" type="ORF">O2U02_10065</name>
</gene>
<feature type="transmembrane region" description="Helical" evidence="6">
    <location>
        <begin position="606"/>
        <end position="627"/>
    </location>
</feature>
<feature type="transmembrane region" description="Helical" evidence="6">
    <location>
        <begin position="572"/>
        <end position="594"/>
    </location>
</feature>
<feature type="transmembrane region" description="Helical" evidence="6">
    <location>
        <begin position="513"/>
        <end position="538"/>
    </location>
</feature>
<keyword evidence="5 6" id="KW-0472">Membrane</keyword>
<feature type="domain" description="ABC3 transporter permease C-terminal" evidence="7">
    <location>
        <begin position="60"/>
        <end position="170"/>
    </location>
</feature>
<keyword evidence="3 6" id="KW-0812">Transmembrane</keyword>
<dbReference type="PANTHER" id="PTHR46795:SF3">
    <property type="entry name" value="ABC TRANSPORTER PERMEASE"/>
    <property type="match status" value="1"/>
</dbReference>
<dbReference type="InterPro" id="IPR052536">
    <property type="entry name" value="ABC-4_Integral_Memb_Prot"/>
</dbReference>
<reference evidence="8 9" key="1">
    <citation type="submission" date="2022-12" db="EMBL/GenBank/DDBJ databases">
        <title>Assessment of beneficial effects and identification of host adaptation-associated genes of Ligilactobacillus salivarius isolated from Meles meles.</title>
        <authorList>
            <person name="Wang Y."/>
        </authorList>
    </citation>
    <scope>NUCLEOTIDE SEQUENCE [LARGE SCALE GENOMIC DNA]</scope>
    <source>
        <strain evidence="8 9">S35</strain>
        <plasmid evidence="8 9">unnamed1</plasmid>
    </source>
</reference>
<dbReference type="GO" id="GO:0005886">
    <property type="term" value="C:plasma membrane"/>
    <property type="evidence" value="ECO:0007669"/>
    <property type="project" value="UniProtKB-SubCell"/>
</dbReference>
<protein>
    <submittedName>
        <fullName evidence="8">ABC transporter permease</fullName>
    </submittedName>
</protein>
<evidence type="ECO:0000256" key="4">
    <source>
        <dbReference type="ARBA" id="ARBA00022989"/>
    </source>
</evidence>
<keyword evidence="6" id="KW-0813">Transport</keyword>
<dbReference type="InterPro" id="IPR027022">
    <property type="entry name" value="ABC_permease_BceB-typ"/>
</dbReference>
<sequence>MLVLKLSWRSLRRNKQLYVPFILATSLLIGVFYIFQAIINNDSLSKIPTATVINSIMKLALIFISLIIVVFTLYINNIVTKQRNKELGLYSMLGMTKTNLFFLVLVIDIFLFSLSLILGILVGLTFIKFVLLAFIKLLNLKSIYLTLFSNQAFLLTLTFFLGIFIVFLVIDTTKLSKIRPIELWEDNKKGEHLPKNSLFTMFMGLSGLTALLVGYYLSIVTKPDTSAIITFFIAIILVVAGTYALFTSASILFLTLLKKNRNYYYNRNHFITVSGMLYRMKQNGVGLASICLLSTASIVALVATTSLMAGKDVQINQGAPLDINITSRKLTPEIYKKTQELADKYRIKIIDEKKQRISESSMATILKNQELRLSQNYSGKVTYQVFTMPLIDYNRYESTNYHLKENELLVYSTDKSLKLAQLRIKGKVYQVKMIPQFKNRVGDITTLTSIYLITPDVKSAQTLLNLPMNEVYNFNIKGSSKHREEYSRAISHQLSSTNLVTTRVEVAEVVNQFYGGMLFVGLLLSVTMLLTTGMIIYYKQVSEGYADRTRFKTMQQVGLSLAETKQAINSQVLMVFMFPIIVATIHLCFALPALANVLKIFAMYDFKLLLIVALTMLVLLILIYLLIYSITTKVYRRIVNAD</sequence>
<comment type="subcellular location">
    <subcellularLocation>
        <location evidence="1 6">Cell membrane</location>
        <topology evidence="1 6">Multi-pass membrane protein</topology>
    </subcellularLocation>
</comment>
<evidence type="ECO:0000313" key="9">
    <source>
        <dbReference type="Proteomes" id="UP001224533"/>
    </source>
</evidence>
<evidence type="ECO:0000256" key="2">
    <source>
        <dbReference type="ARBA" id="ARBA00022475"/>
    </source>
</evidence>
<evidence type="ECO:0000256" key="1">
    <source>
        <dbReference type="ARBA" id="ARBA00004651"/>
    </source>
</evidence>
<accession>A0ABD7YWS4</accession>
<dbReference type="PANTHER" id="PTHR46795">
    <property type="entry name" value="ABC TRANSPORTER PERMEASE-RELATED-RELATED"/>
    <property type="match status" value="1"/>
</dbReference>
<comment type="similarity">
    <text evidence="6">Belongs to the ABC-4 integral membrane protein family.</text>
</comment>
<keyword evidence="8" id="KW-0614">Plasmid</keyword>
<feature type="transmembrane region" description="Helical" evidence="6">
    <location>
        <begin position="151"/>
        <end position="170"/>
    </location>
</feature>